<comment type="caution">
    <text evidence="3">The sequence shown here is derived from an EMBL/GenBank/DDBJ whole genome shotgun (WGS) entry which is preliminary data.</text>
</comment>
<evidence type="ECO:0000259" key="2">
    <source>
        <dbReference type="PROSITE" id="PS50927"/>
    </source>
</evidence>
<evidence type="ECO:0000256" key="1">
    <source>
        <dbReference type="SAM" id="SignalP"/>
    </source>
</evidence>
<organism evidence="3 4">
    <name type="scientific">Hyphomonas oceanitis SCH89</name>
    <dbReference type="NCBI Taxonomy" id="1280953"/>
    <lineage>
        <taxon>Bacteria</taxon>
        <taxon>Pseudomonadati</taxon>
        <taxon>Pseudomonadota</taxon>
        <taxon>Alphaproteobacteria</taxon>
        <taxon>Hyphomonadales</taxon>
        <taxon>Hyphomonadaceae</taxon>
        <taxon>Hyphomonas</taxon>
    </lineage>
</organism>
<dbReference type="Gene3D" id="2.60.20.10">
    <property type="entry name" value="Crystallins"/>
    <property type="match status" value="2"/>
</dbReference>
<dbReference type="InterPro" id="IPR011024">
    <property type="entry name" value="G_crystallin-like"/>
</dbReference>
<keyword evidence="1" id="KW-0732">Signal</keyword>
<keyword evidence="4" id="KW-1185">Reference proteome</keyword>
<dbReference type="AlphaFoldDB" id="A0A059GAV7"/>
<accession>A0A059GAV7</accession>
<gene>
    <name evidence="3" type="ORF">HOC_03583</name>
</gene>
<dbReference type="OrthoDB" id="9788068at2"/>
<dbReference type="Gene3D" id="2.170.15.10">
    <property type="entry name" value="Proaerolysin, chain A, domain 3"/>
    <property type="match status" value="1"/>
</dbReference>
<sequence length="517" mass="55972">MNRFASAGSVLAILGAVAFPGVAAADCTRVGAPAATEIIVFGNAECTGPKETYKLGRHARLEGWSDEISSMKVGRNVKVTIYIDRDLGPKADSATLWGGNYPHMQWFGDAISSLEISAAGDGPTITMYEHPQTENTKPNQTIHTVGLGNYNQSPKKHELLLADLMSSIRIPAGVKVTLYDGHNFESQNEVFDGGSNGLDLNLLKEGWDDRVSSLKVERLGYEMYKVDTWKEAETNAGSDKEMIGGSNVCKNDVNATNPITCTLEISYSETKSSSFSWNQNTSVTVGVSLASSASVEVPGVGAAGSELTVSTELAQSFGTDSSKGEETSKAITASQEVTVLPGEEIKASVMGRKNTKTFYPRYHYRPEGSKTEANAYTRNGTITVDMFAEVETDTKVIKNAVTRNSAAIPSITRGSALEVNKKYFTKAKNYYVVLQDDGNLVVYDKGDAFVWGSHNDAQAPLNGKSAELQMSGNFVLLDARDNIIWQTGVENPQAVLAIENRQLKVLDQSNQTLWPKQ</sequence>
<dbReference type="SUPFAM" id="SSF49695">
    <property type="entry name" value="gamma-Crystallin-like"/>
    <property type="match status" value="1"/>
</dbReference>
<evidence type="ECO:0000313" key="3">
    <source>
        <dbReference type="EMBL" id="KDA03926.1"/>
    </source>
</evidence>
<dbReference type="STRING" id="1280953.HOC_03583"/>
<dbReference type="PATRIC" id="fig|1280953.3.peg.725"/>
<protein>
    <submittedName>
        <fullName evidence="3">Beta and gamma crystallin</fullName>
    </submittedName>
</protein>
<dbReference type="PROSITE" id="PS50927">
    <property type="entry name" value="BULB_LECTIN"/>
    <property type="match status" value="1"/>
</dbReference>
<feature type="chain" id="PRO_5001578121" evidence="1">
    <location>
        <begin position="25"/>
        <end position="517"/>
    </location>
</feature>
<dbReference type="SUPFAM" id="SSF56973">
    <property type="entry name" value="Aerolisin/ETX pore-forming domain"/>
    <property type="match status" value="1"/>
</dbReference>
<proteinExistence type="predicted"/>
<reference evidence="3 4" key="1">
    <citation type="journal article" date="2014" name="Antonie Van Leeuwenhoek">
        <title>Hyphomonas beringensis sp. nov. and Hyphomonas chukchiensis sp. nov., isolated from surface seawater of the Bering Sea and Chukchi Sea.</title>
        <authorList>
            <person name="Li C."/>
            <person name="Lai Q."/>
            <person name="Li G."/>
            <person name="Dong C."/>
            <person name="Wang J."/>
            <person name="Liao Y."/>
            <person name="Shao Z."/>
        </authorList>
    </citation>
    <scope>NUCLEOTIDE SEQUENCE [LARGE SCALE GENOMIC DNA]</scope>
    <source>
        <strain evidence="3 4">SCH89</strain>
    </source>
</reference>
<dbReference type="SUPFAM" id="SSF51110">
    <property type="entry name" value="alpha-D-mannose-specific plant lectins"/>
    <property type="match status" value="1"/>
</dbReference>
<dbReference type="InterPro" id="IPR036426">
    <property type="entry name" value="Bulb-type_lectin_dom_sf"/>
</dbReference>
<dbReference type="Proteomes" id="UP000024942">
    <property type="component" value="Unassembled WGS sequence"/>
</dbReference>
<dbReference type="SMART" id="SM00108">
    <property type="entry name" value="B_lectin"/>
    <property type="match status" value="1"/>
</dbReference>
<feature type="domain" description="Bulb-type lectin" evidence="2">
    <location>
        <begin position="408"/>
        <end position="517"/>
    </location>
</feature>
<dbReference type="RefSeq" id="WP_051624489.1">
    <property type="nucleotide sequence ID" value="NZ_ARYL01000003.1"/>
</dbReference>
<feature type="signal peptide" evidence="1">
    <location>
        <begin position="1"/>
        <end position="24"/>
    </location>
</feature>
<dbReference type="Gene3D" id="2.90.10.30">
    <property type="match status" value="1"/>
</dbReference>
<name>A0A059GAV7_9PROT</name>
<evidence type="ECO:0000313" key="4">
    <source>
        <dbReference type="Proteomes" id="UP000024942"/>
    </source>
</evidence>
<dbReference type="InterPro" id="IPR001480">
    <property type="entry name" value="Bulb-type_lectin_dom"/>
</dbReference>
<dbReference type="EMBL" id="ARYL01000003">
    <property type="protein sequence ID" value="KDA03926.1"/>
    <property type="molecule type" value="Genomic_DNA"/>
</dbReference>